<protein>
    <submittedName>
        <fullName evidence="12">Phosphate ABC transporter permease</fullName>
    </submittedName>
</protein>
<keyword evidence="13" id="KW-1185">Reference proteome</keyword>
<keyword evidence="4" id="KW-1003">Cell membrane</keyword>
<keyword evidence="3" id="KW-0813">Transport</keyword>
<name>A0A2K8KG70_9MOLU</name>
<dbReference type="GO" id="GO:0035435">
    <property type="term" value="P:phosphate ion transmembrane transport"/>
    <property type="evidence" value="ECO:0007669"/>
    <property type="project" value="InterPro"/>
</dbReference>
<reference evidence="12 13" key="1">
    <citation type="submission" date="2017-11" db="EMBL/GenBank/DDBJ databases">
        <title>Complete genome sequence of Spiroplasma clarkii CN-5 (DSM 19994).</title>
        <authorList>
            <person name="Tsai Y.-M."/>
            <person name="Chang A."/>
            <person name="Lo W.-S."/>
            <person name="Kuo C.-H."/>
        </authorList>
    </citation>
    <scope>NUCLEOTIDE SEQUENCE [LARGE SCALE GENOMIC DNA]</scope>
    <source>
        <strain evidence="12 13">CN-5</strain>
    </source>
</reference>
<feature type="transmembrane region" description="Helical" evidence="10">
    <location>
        <begin position="137"/>
        <end position="158"/>
    </location>
</feature>
<dbReference type="PANTHER" id="PTHR30425:SF1">
    <property type="entry name" value="PHOSPHATE TRANSPORT SYSTEM PERMEASE PROTEIN PSTC"/>
    <property type="match status" value="1"/>
</dbReference>
<evidence type="ECO:0000256" key="1">
    <source>
        <dbReference type="ARBA" id="ARBA00004651"/>
    </source>
</evidence>
<dbReference type="PROSITE" id="PS50928">
    <property type="entry name" value="ABC_TM1"/>
    <property type="match status" value="2"/>
</dbReference>
<organism evidence="12 13">
    <name type="scientific">Spiroplasma clarkii</name>
    <dbReference type="NCBI Taxonomy" id="2139"/>
    <lineage>
        <taxon>Bacteria</taxon>
        <taxon>Bacillati</taxon>
        <taxon>Mycoplasmatota</taxon>
        <taxon>Mollicutes</taxon>
        <taxon>Entomoplasmatales</taxon>
        <taxon>Spiroplasmataceae</taxon>
        <taxon>Spiroplasma</taxon>
    </lineage>
</organism>
<evidence type="ECO:0000259" key="11">
    <source>
        <dbReference type="PROSITE" id="PS50928"/>
    </source>
</evidence>
<dbReference type="AlphaFoldDB" id="A0A2K8KG70"/>
<keyword evidence="6 10" id="KW-0812">Transmembrane</keyword>
<dbReference type="NCBIfam" id="TIGR00974">
    <property type="entry name" value="3a0107s02c"/>
    <property type="match status" value="1"/>
</dbReference>
<comment type="subcellular location">
    <subcellularLocation>
        <location evidence="1">Cell membrane</location>
        <topology evidence="1">Multi-pass membrane protein</topology>
    </subcellularLocation>
</comment>
<evidence type="ECO:0000256" key="9">
    <source>
        <dbReference type="SAM" id="MobiDB-lite"/>
    </source>
</evidence>
<evidence type="ECO:0000256" key="7">
    <source>
        <dbReference type="ARBA" id="ARBA00022989"/>
    </source>
</evidence>
<feature type="transmembrane region" description="Helical" evidence="10">
    <location>
        <begin position="496"/>
        <end position="519"/>
    </location>
</feature>
<evidence type="ECO:0000256" key="3">
    <source>
        <dbReference type="ARBA" id="ARBA00022448"/>
    </source>
</evidence>
<feature type="transmembrane region" description="Helical" evidence="10">
    <location>
        <begin position="419"/>
        <end position="450"/>
    </location>
</feature>
<evidence type="ECO:0000256" key="2">
    <source>
        <dbReference type="ARBA" id="ARBA00007069"/>
    </source>
</evidence>
<evidence type="ECO:0000256" key="8">
    <source>
        <dbReference type="ARBA" id="ARBA00023136"/>
    </source>
</evidence>
<dbReference type="NCBIfam" id="TIGR02138">
    <property type="entry name" value="phosphate_pstC"/>
    <property type="match status" value="1"/>
</dbReference>
<accession>A0A2K8KG70</accession>
<feature type="transmembrane region" description="Helical" evidence="10">
    <location>
        <begin position="612"/>
        <end position="635"/>
    </location>
</feature>
<evidence type="ECO:0000256" key="10">
    <source>
        <dbReference type="SAM" id="Phobius"/>
    </source>
</evidence>
<dbReference type="SUPFAM" id="SSF161098">
    <property type="entry name" value="MetI-like"/>
    <property type="match status" value="2"/>
</dbReference>
<feature type="transmembrane region" description="Helical" evidence="10">
    <location>
        <begin position="297"/>
        <end position="320"/>
    </location>
</feature>
<evidence type="ECO:0000313" key="12">
    <source>
        <dbReference type="EMBL" id="ATX70687.1"/>
    </source>
</evidence>
<sequence>MKVNNEIQSDDLDVNSSKKPPKLHMKMPATKLSKTDSTTKWTIITFTTFALVILAILVIFIVYKSVPALHEFGFFKFIFGAEWAPGRTGDKAASYGVLRIITSTLMMLVIALLFAIPLTIFSSLFISEYLSPKVKKFVIVVIQLLAGIPSVVFGLFALDQIGPIFVKMGAATNGNMMTASFTLAFMALPTMITLSVNAIEAVPLSYRYASLGLGITKEHTTFAIVLKSATPKIITAIITGMARIIGETMAVILIAGNSTKGLVTDDGFVGFIFSSIRTLAGTIGLEMLENYGSIHESALYTIGLILFFLVILINLLIIAITNKSRRQLRRLKSGKAHKKIRLKGPHYTFEPYKLKVLVQTSTDKRTKKTIESFVLKFFMMSSTAIIIAFTTWIILGVMFKGVAGFEIGAFVQIEGQRSGIFATVLVTLLLVVNTLMFALPLSLIVAVYLAEYAHQDSKFAKIIRFAINVLSSTPSIVFGVFGLSFFIVLMKIPMSVFAASLTMTIVILPPLITSFEDACTSVPDNYREAAYGMGLNKTKVIFKVVLPNAMQGIVTGTILATARIIGEAAPVYLTLGTSVRMPTEGFFSSGATLTTQIYMMAAEGSNPAVIGVAYQVALVTLVLVLGLNAFSGYVAKRLNPAYKKVGFKTYWATKYNIMVKHNYKQDFVFLGKSIKNFWMKFINVFSIKRWKIIIANAKTRRAVIKNIIGEAKKNDSKTTKKLDQ</sequence>
<proteinExistence type="inferred from homology"/>
<evidence type="ECO:0000256" key="5">
    <source>
        <dbReference type="ARBA" id="ARBA00022592"/>
    </source>
</evidence>
<dbReference type="InterPro" id="IPR051124">
    <property type="entry name" value="Phosphate_Transport_Permease"/>
</dbReference>
<feature type="domain" description="ABC transmembrane type-1" evidence="11">
    <location>
        <begin position="424"/>
        <end position="631"/>
    </location>
</feature>
<dbReference type="Pfam" id="PF00528">
    <property type="entry name" value="BPD_transp_1"/>
    <property type="match status" value="2"/>
</dbReference>
<comment type="similarity">
    <text evidence="2">Belongs to the binding-protein-dependent transport system permease family. CysTW subfamily.</text>
</comment>
<dbReference type="InterPro" id="IPR035906">
    <property type="entry name" value="MetI-like_sf"/>
</dbReference>
<dbReference type="GO" id="GO:0005886">
    <property type="term" value="C:plasma membrane"/>
    <property type="evidence" value="ECO:0007669"/>
    <property type="project" value="UniProtKB-SubCell"/>
</dbReference>
<feature type="domain" description="ABC transmembrane type-1" evidence="11">
    <location>
        <begin position="101"/>
        <end position="317"/>
    </location>
</feature>
<feature type="transmembrane region" description="Helical" evidence="10">
    <location>
        <begin position="179"/>
        <end position="199"/>
    </location>
</feature>
<dbReference type="Proteomes" id="UP000231179">
    <property type="component" value="Chromosome"/>
</dbReference>
<keyword evidence="5" id="KW-0592">Phosphate transport</keyword>
<dbReference type="PANTHER" id="PTHR30425">
    <property type="entry name" value="PHOSPHATE TRANSPORT SYSTEM PERMEASE PROTEIN PST"/>
    <property type="match status" value="1"/>
</dbReference>
<dbReference type="GO" id="GO:0005315">
    <property type="term" value="F:phosphate transmembrane transporter activity"/>
    <property type="evidence" value="ECO:0007669"/>
    <property type="project" value="InterPro"/>
</dbReference>
<dbReference type="Gene3D" id="1.10.3720.10">
    <property type="entry name" value="MetI-like"/>
    <property type="match status" value="2"/>
</dbReference>
<dbReference type="RefSeq" id="WP_100254248.1">
    <property type="nucleotide sequence ID" value="NZ_CP024870.1"/>
</dbReference>
<feature type="region of interest" description="Disordered" evidence="9">
    <location>
        <begin position="1"/>
        <end position="24"/>
    </location>
</feature>
<feature type="transmembrane region" description="Helical" evidence="10">
    <location>
        <begin position="105"/>
        <end position="125"/>
    </location>
</feature>
<feature type="transmembrane region" description="Helical" evidence="10">
    <location>
        <begin position="41"/>
        <end position="63"/>
    </location>
</feature>
<keyword evidence="8 10" id="KW-0472">Membrane</keyword>
<evidence type="ECO:0000256" key="6">
    <source>
        <dbReference type="ARBA" id="ARBA00022692"/>
    </source>
</evidence>
<dbReference type="EMBL" id="CP024870">
    <property type="protein sequence ID" value="ATX70687.1"/>
    <property type="molecule type" value="Genomic_DNA"/>
</dbReference>
<gene>
    <name evidence="12" type="primary">pstA</name>
    <name evidence="12" type="ORF">SCLAR_v1c03570</name>
</gene>
<feature type="transmembrane region" description="Helical" evidence="10">
    <location>
        <begin position="233"/>
        <end position="255"/>
    </location>
</feature>
<dbReference type="InterPro" id="IPR005672">
    <property type="entry name" value="Phosphate_PstA"/>
</dbReference>
<dbReference type="InterPro" id="IPR011864">
    <property type="entry name" value="Phosphate_PstC"/>
</dbReference>
<dbReference type="InterPro" id="IPR000515">
    <property type="entry name" value="MetI-like"/>
</dbReference>
<feature type="transmembrane region" description="Helical" evidence="10">
    <location>
        <begin position="540"/>
        <end position="565"/>
    </location>
</feature>
<evidence type="ECO:0000256" key="4">
    <source>
        <dbReference type="ARBA" id="ARBA00022475"/>
    </source>
</evidence>
<keyword evidence="7 10" id="KW-1133">Transmembrane helix</keyword>
<feature type="transmembrane region" description="Helical" evidence="10">
    <location>
        <begin position="462"/>
        <end position="490"/>
    </location>
</feature>
<dbReference type="CDD" id="cd06261">
    <property type="entry name" value="TM_PBP2"/>
    <property type="match status" value="2"/>
</dbReference>
<evidence type="ECO:0000313" key="13">
    <source>
        <dbReference type="Proteomes" id="UP000231179"/>
    </source>
</evidence>
<feature type="transmembrane region" description="Helical" evidence="10">
    <location>
        <begin position="373"/>
        <end position="399"/>
    </location>
</feature>